<dbReference type="InterPro" id="IPR011010">
    <property type="entry name" value="DNA_brk_join_enz"/>
</dbReference>
<dbReference type="PANTHER" id="PTHR30629">
    <property type="entry name" value="PROPHAGE INTEGRASE"/>
    <property type="match status" value="1"/>
</dbReference>
<dbReference type="InterPro" id="IPR013762">
    <property type="entry name" value="Integrase-like_cat_sf"/>
</dbReference>
<evidence type="ECO:0000313" key="9">
    <source>
        <dbReference type="Proteomes" id="UP001596104"/>
    </source>
</evidence>
<dbReference type="InterPro" id="IPR025166">
    <property type="entry name" value="Integrase_DNA_bind_dom"/>
</dbReference>
<reference evidence="9" key="1">
    <citation type="journal article" date="2019" name="Int. J. Syst. Evol. Microbiol.">
        <title>The Global Catalogue of Microorganisms (GCM) 10K type strain sequencing project: providing services to taxonomists for standard genome sequencing and annotation.</title>
        <authorList>
            <consortium name="The Broad Institute Genomics Platform"/>
            <consortium name="The Broad Institute Genome Sequencing Center for Infectious Disease"/>
            <person name="Wu L."/>
            <person name="Ma J."/>
        </authorList>
    </citation>
    <scope>NUCLEOTIDE SEQUENCE [LARGE SCALE GENOMIC DNA]</scope>
    <source>
        <strain evidence="9">CGMCC 1.16326</strain>
    </source>
</reference>
<gene>
    <name evidence="8" type="ORF">ACFPPC_17355</name>
</gene>
<dbReference type="InterPro" id="IPR038488">
    <property type="entry name" value="Integrase_DNA-bd_sf"/>
</dbReference>
<evidence type="ECO:0000259" key="6">
    <source>
        <dbReference type="PROSITE" id="PS51898"/>
    </source>
</evidence>
<proteinExistence type="inferred from homology"/>
<evidence type="ECO:0000313" key="8">
    <source>
        <dbReference type="EMBL" id="MFC5394410.1"/>
    </source>
</evidence>
<dbReference type="PROSITE" id="PS51898">
    <property type="entry name" value="TYR_RECOMBINASE"/>
    <property type="match status" value="1"/>
</dbReference>
<evidence type="ECO:0000256" key="5">
    <source>
        <dbReference type="PROSITE-ProRule" id="PRU01248"/>
    </source>
</evidence>
<dbReference type="Pfam" id="PF00589">
    <property type="entry name" value="Phage_integrase"/>
    <property type="match status" value="1"/>
</dbReference>
<keyword evidence="2" id="KW-0229">DNA integration</keyword>
<name>A0ABW0HCL5_9HYPH</name>
<dbReference type="Pfam" id="PF13356">
    <property type="entry name" value="Arm-DNA-bind_3"/>
    <property type="match status" value="1"/>
</dbReference>
<dbReference type="InterPro" id="IPR010998">
    <property type="entry name" value="Integrase_recombinase_N"/>
</dbReference>
<dbReference type="RefSeq" id="WP_377009694.1">
    <property type="nucleotide sequence ID" value="NZ_JBHSLV010000030.1"/>
</dbReference>
<evidence type="ECO:0000256" key="1">
    <source>
        <dbReference type="ARBA" id="ARBA00008857"/>
    </source>
</evidence>
<dbReference type="InterPro" id="IPR053876">
    <property type="entry name" value="Phage_int_M"/>
</dbReference>
<evidence type="ECO:0000256" key="2">
    <source>
        <dbReference type="ARBA" id="ARBA00022908"/>
    </source>
</evidence>
<evidence type="ECO:0000256" key="3">
    <source>
        <dbReference type="ARBA" id="ARBA00023125"/>
    </source>
</evidence>
<dbReference type="SUPFAM" id="SSF56349">
    <property type="entry name" value="DNA breaking-rejoining enzymes"/>
    <property type="match status" value="1"/>
</dbReference>
<keyword evidence="3 5" id="KW-0238">DNA-binding</keyword>
<feature type="domain" description="Core-binding (CB)" evidence="7">
    <location>
        <begin position="98"/>
        <end position="179"/>
    </location>
</feature>
<dbReference type="CDD" id="cd00801">
    <property type="entry name" value="INT_P4_C"/>
    <property type="match status" value="1"/>
</dbReference>
<evidence type="ECO:0000256" key="4">
    <source>
        <dbReference type="ARBA" id="ARBA00023172"/>
    </source>
</evidence>
<keyword evidence="9" id="KW-1185">Reference proteome</keyword>
<dbReference type="InterPro" id="IPR050808">
    <property type="entry name" value="Phage_Integrase"/>
</dbReference>
<dbReference type="InterPro" id="IPR002104">
    <property type="entry name" value="Integrase_catalytic"/>
</dbReference>
<organism evidence="8 9">
    <name type="scientific">Bosea vestrisii</name>
    <dbReference type="NCBI Taxonomy" id="151416"/>
    <lineage>
        <taxon>Bacteria</taxon>
        <taxon>Pseudomonadati</taxon>
        <taxon>Pseudomonadota</taxon>
        <taxon>Alphaproteobacteria</taxon>
        <taxon>Hyphomicrobiales</taxon>
        <taxon>Boseaceae</taxon>
        <taxon>Bosea</taxon>
    </lineage>
</organism>
<dbReference type="Gene3D" id="1.10.150.130">
    <property type="match status" value="1"/>
</dbReference>
<dbReference type="Gene3D" id="3.30.160.390">
    <property type="entry name" value="Integrase, DNA-binding domain"/>
    <property type="match status" value="1"/>
</dbReference>
<comment type="caution">
    <text evidence="8">The sequence shown here is derived from an EMBL/GenBank/DDBJ whole genome shotgun (WGS) entry which is preliminary data.</text>
</comment>
<dbReference type="Proteomes" id="UP001596104">
    <property type="component" value="Unassembled WGS sequence"/>
</dbReference>
<dbReference type="InterPro" id="IPR044068">
    <property type="entry name" value="CB"/>
</dbReference>
<dbReference type="PROSITE" id="PS51900">
    <property type="entry name" value="CB"/>
    <property type="match status" value="1"/>
</dbReference>
<accession>A0ABW0HCL5</accession>
<feature type="domain" description="Tyr recombinase" evidence="6">
    <location>
        <begin position="203"/>
        <end position="388"/>
    </location>
</feature>
<protein>
    <submittedName>
        <fullName evidence="8">Tyrosine-type recombinase/integrase</fullName>
    </submittedName>
</protein>
<keyword evidence="4" id="KW-0233">DNA recombination</keyword>
<evidence type="ECO:0000259" key="7">
    <source>
        <dbReference type="PROSITE" id="PS51900"/>
    </source>
</evidence>
<dbReference type="Gene3D" id="1.10.443.10">
    <property type="entry name" value="Intergrase catalytic core"/>
    <property type="match status" value="1"/>
</dbReference>
<sequence>MPLSDLAIRNAKPGDKPYKKADFEGLYLLVKTNGKRLWRMDYRFAGKRKTMAFGAYPSVSLQDARARRDEARKTLAAGNDPGVQKREAREAEAASVAHTFESVSNDYLERIEHEGASPRTLSKNRWLLLTVASPLCSRPIAQIQPSEILSVLQKVELSGRLETARRLRATIGAVFRLAIVTLRATTDPSAHLVGATKRPRVKHRSAIVDPKKLGWMMSEIDRYDGFPTIRCALQFAALTAARPGEVRLARWDEFDTAQRTWTIPAERMKRPRLDVERLSHMVPLSDQALRVLEEARRLTNGHSFAFSSVRAPDKALSDMTLNAALRRIGISQDEHMAHGFRSSFSTILNERRENAEIIEICLAHQDPNGVRRVYNRSVRWDERVALMQRWADLLDEFRKL</sequence>
<comment type="similarity">
    <text evidence="1">Belongs to the 'phage' integrase family.</text>
</comment>
<dbReference type="PANTHER" id="PTHR30629:SF2">
    <property type="entry name" value="PROPHAGE INTEGRASE INTS-RELATED"/>
    <property type="match status" value="1"/>
</dbReference>
<dbReference type="Pfam" id="PF22022">
    <property type="entry name" value="Phage_int_M"/>
    <property type="match status" value="1"/>
</dbReference>
<dbReference type="EMBL" id="JBHSLV010000030">
    <property type="protein sequence ID" value="MFC5394410.1"/>
    <property type="molecule type" value="Genomic_DNA"/>
</dbReference>